<dbReference type="InterPro" id="IPR002678">
    <property type="entry name" value="DUF34/NIF3"/>
</dbReference>
<reference evidence="5 6" key="1">
    <citation type="submission" date="2010-08" db="EMBL/GenBank/DDBJ databases">
        <authorList>
            <person name="Weinstock G."/>
            <person name="Sodergren E."/>
            <person name="Clifton S."/>
            <person name="Fulton L."/>
            <person name="Fulton B."/>
            <person name="Courtney L."/>
            <person name="Fronick C."/>
            <person name="Harrison M."/>
            <person name="Strong C."/>
            <person name="Farmer C."/>
            <person name="Delahaunty K."/>
            <person name="Markovic C."/>
            <person name="Hall O."/>
            <person name="Minx P."/>
            <person name="Tomlinson C."/>
            <person name="Mitreva M."/>
            <person name="Hou S."/>
            <person name="Chen J."/>
            <person name="Wollam A."/>
            <person name="Pepin K.H."/>
            <person name="Johnson M."/>
            <person name="Bhonagiri V."/>
            <person name="Zhang X."/>
            <person name="Suruliraj S."/>
            <person name="Warren W."/>
            <person name="Chinwalla A."/>
            <person name="Mardis E.R."/>
            <person name="Wilson R.K."/>
        </authorList>
    </citation>
    <scope>NUCLEOTIDE SEQUENCE [LARGE SCALE GENOMIC DNA]</scope>
    <source>
        <strain evidence="5 6">F0359</strain>
    </source>
</reference>
<dbReference type="STRING" id="706434.HMPREF9429_01243"/>
<accession>E2ZC72</accession>
<dbReference type="HOGENOM" id="CLU_037423_2_0_9"/>
<feature type="binding site" evidence="4">
    <location>
        <position position="216"/>
    </location>
    <ligand>
        <name>a divalent metal cation</name>
        <dbReference type="ChEBI" id="CHEBI:60240"/>
        <label>1</label>
    </ligand>
</feature>
<dbReference type="NCBIfam" id="TIGR00486">
    <property type="entry name" value="YbgI_SA1388"/>
    <property type="match status" value="1"/>
</dbReference>
<dbReference type="PANTHER" id="PTHR13799:SF14">
    <property type="entry name" value="GTP CYCLOHYDROLASE 1 TYPE 2 HOMOLOG"/>
    <property type="match status" value="1"/>
</dbReference>
<evidence type="ECO:0000256" key="3">
    <source>
        <dbReference type="ARBA" id="ARBA00022723"/>
    </source>
</evidence>
<dbReference type="GO" id="GO:0046872">
    <property type="term" value="F:metal ion binding"/>
    <property type="evidence" value="ECO:0007669"/>
    <property type="project" value="UniProtKB-KW"/>
</dbReference>
<dbReference type="PANTHER" id="PTHR13799">
    <property type="entry name" value="NGG1 INTERACTING FACTOR 3"/>
    <property type="match status" value="1"/>
</dbReference>
<comment type="similarity">
    <text evidence="1">Belongs to the GTP cyclohydrolase I type 2/NIF3 family.</text>
</comment>
<evidence type="ECO:0000256" key="1">
    <source>
        <dbReference type="ARBA" id="ARBA00006964"/>
    </source>
</evidence>
<feature type="binding site" evidence="4">
    <location>
        <position position="212"/>
    </location>
    <ligand>
        <name>a divalent metal cation</name>
        <dbReference type="ChEBI" id="CHEBI:60240"/>
        <label>1</label>
    </ligand>
</feature>
<sequence length="253" mass="27978">MENLAPLTLKEDWDNPGLLVGNPEQEVQSVLLTLDVTKENVCYAVDHGFDCIISHHPVIFSGIKALRTDTYDGRMFAQLLSHNIGVYCSHTNLDSATGGVNDVLASLLELHDVRPLDGEEGSSMGRIGRLSEAMSLAEVMEYIKVKLNRPVLPYGGKEKEIVESIALCGGAATCFMNDAVRAGADLYLTGDVKYHDFQQAVKDDIFLVDGGHYGTEFPVVFELQRLLQTESEKRGWEVNFVVDSTSRDFISYL</sequence>
<gene>
    <name evidence="5" type="ORF">HMPREF9429_01243</name>
</gene>
<evidence type="ECO:0000313" key="6">
    <source>
        <dbReference type="Proteomes" id="UP000003195"/>
    </source>
</evidence>
<dbReference type="Proteomes" id="UP000003195">
    <property type="component" value="Unassembled WGS sequence"/>
</dbReference>
<evidence type="ECO:0000256" key="2">
    <source>
        <dbReference type="ARBA" id="ARBA00022112"/>
    </source>
</evidence>
<feature type="binding site" evidence="4">
    <location>
        <position position="56"/>
    </location>
    <ligand>
        <name>a divalent metal cation</name>
        <dbReference type="ChEBI" id="CHEBI:60240"/>
        <label>1</label>
    </ligand>
</feature>
<name>E2ZC72_9FIRM</name>
<keyword evidence="6" id="KW-1185">Reference proteome</keyword>
<comment type="caution">
    <text evidence="5">The sequence shown here is derived from an EMBL/GenBank/DDBJ whole genome shotgun (WGS) entry which is preliminary data.</text>
</comment>
<proteinExistence type="inferred from homology"/>
<dbReference type="FunFam" id="3.40.1390.30:FF:000001">
    <property type="entry name" value="GTP cyclohydrolase 1 type 2"/>
    <property type="match status" value="1"/>
</dbReference>
<organism evidence="5 6">
    <name type="scientific">Megasphaera micronuciformis F0359</name>
    <dbReference type="NCBI Taxonomy" id="706434"/>
    <lineage>
        <taxon>Bacteria</taxon>
        <taxon>Bacillati</taxon>
        <taxon>Bacillota</taxon>
        <taxon>Negativicutes</taxon>
        <taxon>Veillonellales</taxon>
        <taxon>Veillonellaceae</taxon>
        <taxon>Megasphaera</taxon>
    </lineage>
</organism>
<dbReference type="SUPFAM" id="SSF102705">
    <property type="entry name" value="NIF3 (NGG1p interacting factor 3)-like"/>
    <property type="match status" value="1"/>
</dbReference>
<dbReference type="EMBL" id="AECS01000037">
    <property type="protein sequence ID" value="EFQ04059.1"/>
    <property type="molecule type" value="Genomic_DNA"/>
</dbReference>
<keyword evidence="3 4" id="KW-0479">Metal-binding</keyword>
<feature type="binding site" evidence="4">
    <location>
        <position position="55"/>
    </location>
    <ligand>
        <name>a divalent metal cation</name>
        <dbReference type="ChEBI" id="CHEBI:60240"/>
        <label>1</label>
    </ligand>
</feature>
<dbReference type="Gene3D" id="3.40.1390.30">
    <property type="entry name" value="NIF3 (NGG1p interacting factor 3)-like"/>
    <property type="match status" value="2"/>
</dbReference>
<dbReference type="eggNOG" id="COG0327">
    <property type="taxonomic scope" value="Bacteria"/>
</dbReference>
<dbReference type="AlphaFoldDB" id="E2ZC72"/>
<dbReference type="Pfam" id="PF01784">
    <property type="entry name" value="DUF34_NIF3"/>
    <property type="match status" value="1"/>
</dbReference>
<protein>
    <recommendedName>
        <fullName evidence="2">GTP cyclohydrolase 1 type 2 homolog</fullName>
    </recommendedName>
</protein>
<evidence type="ECO:0000256" key="4">
    <source>
        <dbReference type="PIRSR" id="PIRSR602678-1"/>
    </source>
</evidence>
<dbReference type="GO" id="GO:0005737">
    <property type="term" value="C:cytoplasm"/>
    <property type="evidence" value="ECO:0007669"/>
    <property type="project" value="TreeGrafter"/>
</dbReference>
<evidence type="ECO:0000313" key="5">
    <source>
        <dbReference type="EMBL" id="EFQ04059.1"/>
    </source>
</evidence>
<dbReference type="InterPro" id="IPR036069">
    <property type="entry name" value="DUF34/NIF3_sf"/>
</dbReference>
<feature type="binding site" evidence="4">
    <location>
        <position position="94"/>
    </location>
    <ligand>
        <name>a divalent metal cation</name>
        <dbReference type="ChEBI" id="CHEBI:60240"/>
        <label>1</label>
    </ligand>
</feature>